<dbReference type="AlphaFoldDB" id="A0A0N5AWS1"/>
<organism evidence="1 2">
    <name type="scientific">Syphacia muris</name>
    <dbReference type="NCBI Taxonomy" id="451379"/>
    <lineage>
        <taxon>Eukaryota</taxon>
        <taxon>Metazoa</taxon>
        <taxon>Ecdysozoa</taxon>
        <taxon>Nematoda</taxon>
        <taxon>Chromadorea</taxon>
        <taxon>Rhabditida</taxon>
        <taxon>Spirurina</taxon>
        <taxon>Oxyuridomorpha</taxon>
        <taxon>Oxyuroidea</taxon>
        <taxon>Oxyuridae</taxon>
        <taxon>Syphacia</taxon>
    </lineage>
</organism>
<dbReference type="WBParaSite" id="SMUV_0000938201-mRNA-1">
    <property type="protein sequence ID" value="SMUV_0000938201-mRNA-1"/>
    <property type="gene ID" value="SMUV_0000938201"/>
</dbReference>
<name>A0A0N5AWS1_9BILA</name>
<proteinExistence type="predicted"/>
<sequence>MYADRGKTMCKKAYERFINATPENDDDMNGKQRFWKKFYRAEASEWNSRRQRYNVLMYSLELNGKKLSSRGT</sequence>
<accession>A0A0N5AWS1</accession>
<protein>
    <submittedName>
        <fullName evidence="2">Transposase</fullName>
    </submittedName>
</protein>
<evidence type="ECO:0000313" key="1">
    <source>
        <dbReference type="Proteomes" id="UP000046393"/>
    </source>
</evidence>
<keyword evidence="1" id="KW-1185">Reference proteome</keyword>
<evidence type="ECO:0000313" key="2">
    <source>
        <dbReference type="WBParaSite" id="SMUV_0000938201-mRNA-1"/>
    </source>
</evidence>
<reference evidence="2" key="1">
    <citation type="submission" date="2017-02" db="UniProtKB">
        <authorList>
            <consortium name="WormBaseParasite"/>
        </authorList>
    </citation>
    <scope>IDENTIFICATION</scope>
</reference>
<dbReference type="Proteomes" id="UP000046393">
    <property type="component" value="Unplaced"/>
</dbReference>